<dbReference type="InterPro" id="IPR001867">
    <property type="entry name" value="OmpR/PhoB-type_DNA-bd"/>
</dbReference>
<protein>
    <submittedName>
        <fullName evidence="7">DNA-binding SARP family transcriptional activator</fullName>
    </submittedName>
</protein>
<keyword evidence="8" id="KW-1185">Reference proteome</keyword>
<dbReference type="SUPFAM" id="SSF48452">
    <property type="entry name" value="TPR-like"/>
    <property type="match status" value="1"/>
</dbReference>
<dbReference type="PANTHER" id="PTHR35807">
    <property type="entry name" value="TRANSCRIPTIONAL REGULATOR REDD-RELATED"/>
    <property type="match status" value="1"/>
</dbReference>
<dbReference type="RefSeq" id="WP_133908018.1">
    <property type="nucleotide sequence ID" value="NZ_SOCP01000021.1"/>
</dbReference>
<reference evidence="7 8" key="1">
    <citation type="submission" date="2019-03" db="EMBL/GenBank/DDBJ databases">
        <title>Genomic Encyclopedia of Archaeal and Bacterial Type Strains, Phase II (KMG-II): from individual species to whole genera.</title>
        <authorList>
            <person name="Goeker M."/>
        </authorList>
    </citation>
    <scope>NUCLEOTIDE SEQUENCE [LARGE SCALE GENOMIC DNA]</scope>
    <source>
        <strain evidence="7 8">DSM 45499</strain>
    </source>
</reference>
<evidence type="ECO:0000313" key="8">
    <source>
        <dbReference type="Proteomes" id="UP000294927"/>
    </source>
</evidence>
<dbReference type="EMBL" id="SOCP01000021">
    <property type="protein sequence ID" value="TDV41084.1"/>
    <property type="molecule type" value="Genomic_DNA"/>
</dbReference>
<evidence type="ECO:0000256" key="3">
    <source>
        <dbReference type="ARBA" id="ARBA00023125"/>
    </source>
</evidence>
<comment type="caution">
    <text evidence="7">The sequence shown here is derived from an EMBL/GenBank/DDBJ whole genome shotgun (WGS) entry which is preliminary data.</text>
</comment>
<evidence type="ECO:0000256" key="5">
    <source>
        <dbReference type="PROSITE-ProRule" id="PRU01091"/>
    </source>
</evidence>
<dbReference type="FunFam" id="1.25.40.10:FF:000222">
    <property type="entry name" value="SARP family transcriptional regulator"/>
    <property type="match status" value="1"/>
</dbReference>
<sequence>MRVEIKVLGPLEVSVDGVSIVPTASKPSQLLAMLALNAGHVVTLAALTDEIWDYRPPRSGVPTLHTYILKLRRKLQDALSTVEGNVTSKDVLITRRAGYLLNLEPSDVDAVRYDRLSTAGRRAVNEGDHERASRTLGEALRLWRGPALSDVPTGPQLTIEAMRLEENRLGDLHLRIEADLRLGRHHQLLGELATLCARHPLLENFCAQHMVALYRSGRQSQALEAFRRLRSSMVDQLGVEPSPRVRQLHHGILTGQAVIDDPNFVFNR</sequence>
<dbReference type="PANTHER" id="PTHR35807:SF1">
    <property type="entry name" value="TRANSCRIPTIONAL REGULATOR REDD"/>
    <property type="match status" value="1"/>
</dbReference>
<keyword evidence="4" id="KW-0804">Transcription</keyword>
<dbReference type="Gene3D" id="1.10.10.10">
    <property type="entry name" value="Winged helix-like DNA-binding domain superfamily/Winged helix DNA-binding domain"/>
    <property type="match status" value="1"/>
</dbReference>
<dbReference type="GO" id="GO:0000160">
    <property type="term" value="P:phosphorelay signal transduction system"/>
    <property type="evidence" value="ECO:0007669"/>
    <property type="project" value="InterPro"/>
</dbReference>
<gene>
    <name evidence="7" type="ORF">CLV71_121150</name>
</gene>
<evidence type="ECO:0000256" key="2">
    <source>
        <dbReference type="ARBA" id="ARBA00023015"/>
    </source>
</evidence>
<dbReference type="Pfam" id="PF00486">
    <property type="entry name" value="Trans_reg_C"/>
    <property type="match status" value="1"/>
</dbReference>
<dbReference type="Proteomes" id="UP000294927">
    <property type="component" value="Unassembled WGS sequence"/>
</dbReference>
<dbReference type="CDD" id="cd15831">
    <property type="entry name" value="BTAD"/>
    <property type="match status" value="1"/>
</dbReference>
<evidence type="ECO:0000256" key="1">
    <source>
        <dbReference type="ARBA" id="ARBA00005820"/>
    </source>
</evidence>
<name>A0A4R7UY46_9PSEU</name>
<dbReference type="InterPro" id="IPR036388">
    <property type="entry name" value="WH-like_DNA-bd_sf"/>
</dbReference>
<dbReference type="InterPro" id="IPR011990">
    <property type="entry name" value="TPR-like_helical_dom_sf"/>
</dbReference>
<dbReference type="InterPro" id="IPR051677">
    <property type="entry name" value="AfsR-DnrI-RedD_regulator"/>
</dbReference>
<evidence type="ECO:0000256" key="4">
    <source>
        <dbReference type="ARBA" id="ARBA00023163"/>
    </source>
</evidence>
<accession>A0A4R7UY46</accession>
<organism evidence="7 8">
    <name type="scientific">Actinophytocola oryzae</name>
    <dbReference type="NCBI Taxonomy" id="502181"/>
    <lineage>
        <taxon>Bacteria</taxon>
        <taxon>Bacillati</taxon>
        <taxon>Actinomycetota</taxon>
        <taxon>Actinomycetes</taxon>
        <taxon>Pseudonocardiales</taxon>
        <taxon>Pseudonocardiaceae</taxon>
    </lineage>
</organism>
<evidence type="ECO:0000259" key="6">
    <source>
        <dbReference type="PROSITE" id="PS51755"/>
    </source>
</evidence>
<evidence type="ECO:0000313" key="7">
    <source>
        <dbReference type="EMBL" id="TDV41084.1"/>
    </source>
</evidence>
<keyword evidence="3 5" id="KW-0238">DNA-binding</keyword>
<feature type="domain" description="OmpR/PhoB-type" evidence="6">
    <location>
        <begin position="1"/>
        <end position="103"/>
    </location>
</feature>
<dbReference type="InterPro" id="IPR005158">
    <property type="entry name" value="BTAD"/>
</dbReference>
<dbReference type="Gene3D" id="1.25.40.10">
    <property type="entry name" value="Tetratricopeptide repeat domain"/>
    <property type="match status" value="1"/>
</dbReference>
<dbReference type="PROSITE" id="PS51755">
    <property type="entry name" value="OMPR_PHOB"/>
    <property type="match status" value="1"/>
</dbReference>
<dbReference type="SMART" id="SM00862">
    <property type="entry name" value="Trans_reg_C"/>
    <property type="match status" value="1"/>
</dbReference>
<dbReference type="Pfam" id="PF03704">
    <property type="entry name" value="BTAD"/>
    <property type="match status" value="1"/>
</dbReference>
<keyword evidence="2" id="KW-0805">Transcription regulation</keyword>
<dbReference type="InterPro" id="IPR016032">
    <property type="entry name" value="Sig_transdc_resp-reg_C-effctor"/>
</dbReference>
<comment type="similarity">
    <text evidence="1">Belongs to the AfsR/DnrI/RedD regulatory family.</text>
</comment>
<dbReference type="SMART" id="SM01043">
    <property type="entry name" value="BTAD"/>
    <property type="match status" value="1"/>
</dbReference>
<proteinExistence type="inferred from homology"/>
<dbReference type="AlphaFoldDB" id="A0A4R7UY46"/>
<dbReference type="OrthoDB" id="3208838at2"/>
<dbReference type="SUPFAM" id="SSF46894">
    <property type="entry name" value="C-terminal effector domain of the bipartite response regulators"/>
    <property type="match status" value="1"/>
</dbReference>
<feature type="DNA-binding region" description="OmpR/PhoB-type" evidence="5">
    <location>
        <begin position="1"/>
        <end position="103"/>
    </location>
</feature>
<dbReference type="GO" id="GO:0006355">
    <property type="term" value="P:regulation of DNA-templated transcription"/>
    <property type="evidence" value="ECO:0007669"/>
    <property type="project" value="InterPro"/>
</dbReference>
<dbReference type="GO" id="GO:0003677">
    <property type="term" value="F:DNA binding"/>
    <property type="evidence" value="ECO:0007669"/>
    <property type="project" value="UniProtKB-UniRule"/>
</dbReference>